<gene>
    <name evidence="2" type="ORF">dsat_0761</name>
</gene>
<protein>
    <submittedName>
        <fullName evidence="2">NAD-dependent epimerase/dehydratase</fullName>
    </submittedName>
</protein>
<dbReference type="Proteomes" id="UP000014975">
    <property type="component" value="Unassembled WGS sequence"/>
</dbReference>
<dbReference type="PATRIC" id="fig|1121439.3.peg.2122"/>
<dbReference type="AlphaFoldDB" id="S7UF15"/>
<organism evidence="2 3">
    <name type="scientific">Alkalidesulfovibrio alkalitolerans DSM 16529</name>
    <dbReference type="NCBI Taxonomy" id="1121439"/>
    <lineage>
        <taxon>Bacteria</taxon>
        <taxon>Pseudomonadati</taxon>
        <taxon>Thermodesulfobacteriota</taxon>
        <taxon>Desulfovibrionia</taxon>
        <taxon>Desulfovibrionales</taxon>
        <taxon>Desulfovibrionaceae</taxon>
        <taxon>Alkalidesulfovibrio</taxon>
    </lineage>
</organism>
<dbReference type="InterPro" id="IPR001509">
    <property type="entry name" value="Epimerase_deHydtase"/>
</dbReference>
<dbReference type="InterPro" id="IPR036291">
    <property type="entry name" value="NAD(P)-bd_dom_sf"/>
</dbReference>
<dbReference type="PANTHER" id="PTHR43245">
    <property type="entry name" value="BIFUNCTIONAL POLYMYXIN RESISTANCE PROTEIN ARNA"/>
    <property type="match status" value="1"/>
</dbReference>
<dbReference type="EMBL" id="ATHI01000027">
    <property type="protein sequence ID" value="EPR32409.1"/>
    <property type="molecule type" value="Genomic_DNA"/>
</dbReference>
<dbReference type="PANTHER" id="PTHR43245:SF23">
    <property type="entry name" value="NAD(P)-BINDING DOMAIN-CONTAINING PROTEIN"/>
    <property type="match status" value="1"/>
</dbReference>
<dbReference type="OrthoDB" id="9769113at2"/>
<evidence type="ECO:0000259" key="1">
    <source>
        <dbReference type="Pfam" id="PF01370"/>
    </source>
</evidence>
<dbReference type="RefSeq" id="WP_020887458.1">
    <property type="nucleotide sequence ID" value="NZ_ATHI01000027.1"/>
</dbReference>
<dbReference type="eggNOG" id="COG0451">
    <property type="taxonomic scope" value="Bacteria"/>
</dbReference>
<keyword evidence="3" id="KW-1185">Reference proteome</keyword>
<evidence type="ECO:0000313" key="2">
    <source>
        <dbReference type="EMBL" id="EPR32409.1"/>
    </source>
</evidence>
<accession>S7UF15</accession>
<dbReference type="CDD" id="cd08946">
    <property type="entry name" value="SDR_e"/>
    <property type="match status" value="1"/>
</dbReference>
<dbReference type="STRING" id="1121439.dsat_0761"/>
<feature type="domain" description="NAD-dependent epimerase/dehydratase" evidence="1">
    <location>
        <begin position="3"/>
        <end position="204"/>
    </location>
</feature>
<comment type="caution">
    <text evidence="2">The sequence shown here is derived from an EMBL/GenBank/DDBJ whole genome shotgun (WGS) entry which is preliminary data.</text>
</comment>
<name>S7UF15_9BACT</name>
<dbReference type="SUPFAM" id="SSF51735">
    <property type="entry name" value="NAD(P)-binding Rossmann-fold domains"/>
    <property type="match status" value="1"/>
</dbReference>
<dbReference type="InterPro" id="IPR050177">
    <property type="entry name" value="Lipid_A_modif_metabolic_enz"/>
</dbReference>
<proteinExistence type="predicted"/>
<reference evidence="2 3" key="1">
    <citation type="journal article" date="2013" name="Genome Announc.">
        <title>Draft genome sequences for three mercury-methylating, sulfate-reducing bacteria.</title>
        <authorList>
            <person name="Brown S.D."/>
            <person name="Hurt R.A.Jr."/>
            <person name="Gilmour C.C."/>
            <person name="Elias D.A."/>
        </authorList>
    </citation>
    <scope>NUCLEOTIDE SEQUENCE [LARGE SCALE GENOMIC DNA]</scope>
    <source>
        <strain evidence="2 3">DSM 16529</strain>
    </source>
</reference>
<dbReference type="Pfam" id="PF01370">
    <property type="entry name" value="Epimerase"/>
    <property type="match status" value="1"/>
</dbReference>
<sequence>MRVTVFGGSGFLGSHVCDKLSDAGHEVTIFDRATSRWLKPGQRMILGDILDEAAVREAVRGAEAVFNFAGIADIGEANELPVETVKANILGNVVLLEACRLEGVKRFVYASTVYVYSASGGFYRCSKQASELYIETYNENFGLEYTILRYGSLYGPRADLRNAIHRFVHQAMTEGVIRYYGSPDALREYIHVEDAALASVDILKPEFANARVVLTGHQAMRVGDVMKMIGEILGGEVRFEFFSEKSSAHYEITPYSFSPRMGRKYAPPLHMDLGQGVLRVVEEMHRDIHPELQNRDGVLVRDDQGS</sequence>
<evidence type="ECO:0000313" key="3">
    <source>
        <dbReference type="Proteomes" id="UP000014975"/>
    </source>
</evidence>
<dbReference type="Gene3D" id="3.40.50.720">
    <property type="entry name" value="NAD(P)-binding Rossmann-like Domain"/>
    <property type="match status" value="1"/>
</dbReference>